<evidence type="ECO:0000256" key="6">
    <source>
        <dbReference type="ARBA" id="ARBA00022777"/>
    </source>
</evidence>
<dbReference type="EC" id="2.7.13.3" evidence="2"/>
<dbReference type="InterPro" id="IPR036890">
    <property type="entry name" value="HATPase_C_sf"/>
</dbReference>
<dbReference type="Proteomes" id="UP000533598">
    <property type="component" value="Unassembled WGS sequence"/>
</dbReference>
<dbReference type="Gene3D" id="1.20.5.1930">
    <property type="match status" value="1"/>
</dbReference>
<dbReference type="EMBL" id="JACHMH010000001">
    <property type="protein sequence ID" value="MBB4681985.1"/>
    <property type="molecule type" value="Genomic_DNA"/>
</dbReference>
<keyword evidence="9" id="KW-0472">Membrane</keyword>
<evidence type="ECO:0000256" key="4">
    <source>
        <dbReference type="ARBA" id="ARBA00022679"/>
    </source>
</evidence>
<dbReference type="PANTHER" id="PTHR24421">
    <property type="entry name" value="NITRATE/NITRITE SENSOR PROTEIN NARX-RELATED"/>
    <property type="match status" value="1"/>
</dbReference>
<dbReference type="SUPFAM" id="SSF55874">
    <property type="entry name" value="ATPase domain of HSP90 chaperone/DNA topoisomerase II/histidine kinase"/>
    <property type="match status" value="1"/>
</dbReference>
<evidence type="ECO:0000256" key="8">
    <source>
        <dbReference type="ARBA" id="ARBA00023012"/>
    </source>
</evidence>
<dbReference type="Gene3D" id="3.30.565.10">
    <property type="entry name" value="Histidine kinase-like ATPase, C-terminal domain"/>
    <property type="match status" value="1"/>
</dbReference>
<evidence type="ECO:0000313" key="12">
    <source>
        <dbReference type="EMBL" id="MBB4681985.1"/>
    </source>
</evidence>
<comment type="catalytic activity">
    <reaction evidence="1">
        <text>ATP + protein L-histidine = ADP + protein N-phospho-L-histidine.</text>
        <dbReference type="EC" id="2.7.13.3"/>
    </reaction>
</comment>
<dbReference type="InterPro" id="IPR050482">
    <property type="entry name" value="Sensor_HK_TwoCompSys"/>
</dbReference>
<reference evidence="12 13" key="1">
    <citation type="submission" date="2020-08" db="EMBL/GenBank/DDBJ databases">
        <title>Sequencing the genomes of 1000 actinobacteria strains.</title>
        <authorList>
            <person name="Klenk H.-P."/>
        </authorList>
    </citation>
    <scope>NUCLEOTIDE SEQUENCE [LARGE SCALE GENOMIC DNA]</scope>
    <source>
        <strain evidence="12 13">DSM 44230</strain>
    </source>
</reference>
<keyword evidence="13" id="KW-1185">Reference proteome</keyword>
<dbReference type="Pfam" id="PF02518">
    <property type="entry name" value="HATPase_c"/>
    <property type="match status" value="1"/>
</dbReference>
<evidence type="ECO:0000256" key="2">
    <source>
        <dbReference type="ARBA" id="ARBA00012438"/>
    </source>
</evidence>
<dbReference type="InterPro" id="IPR003594">
    <property type="entry name" value="HATPase_dom"/>
</dbReference>
<keyword evidence="8" id="KW-0902">Two-component regulatory system</keyword>
<feature type="domain" description="Histidine kinase/HSP90-like ATPase" evidence="10">
    <location>
        <begin position="304"/>
        <end position="390"/>
    </location>
</feature>
<dbReference type="AlphaFoldDB" id="A0A7W7CIR7"/>
<gene>
    <name evidence="12" type="ORF">HNR67_008103</name>
</gene>
<evidence type="ECO:0000256" key="7">
    <source>
        <dbReference type="ARBA" id="ARBA00022840"/>
    </source>
</evidence>
<feature type="transmembrane region" description="Helical" evidence="9">
    <location>
        <begin position="136"/>
        <end position="153"/>
    </location>
</feature>
<dbReference type="InterPro" id="IPR011712">
    <property type="entry name" value="Sig_transdc_His_kin_sub3_dim/P"/>
</dbReference>
<evidence type="ECO:0000256" key="3">
    <source>
        <dbReference type="ARBA" id="ARBA00022553"/>
    </source>
</evidence>
<evidence type="ECO:0000259" key="11">
    <source>
        <dbReference type="Pfam" id="PF07730"/>
    </source>
</evidence>
<feature type="domain" description="Signal transduction histidine kinase subgroup 3 dimerisation and phosphoacceptor" evidence="11">
    <location>
        <begin position="186"/>
        <end position="253"/>
    </location>
</feature>
<feature type="transmembrane region" description="Helical" evidence="9">
    <location>
        <begin position="113"/>
        <end position="130"/>
    </location>
</feature>
<keyword evidence="3" id="KW-0597">Phosphoprotein</keyword>
<comment type="caution">
    <text evidence="12">The sequence shown here is derived from an EMBL/GenBank/DDBJ whole genome shotgun (WGS) entry which is preliminary data.</text>
</comment>
<keyword evidence="9" id="KW-0812">Transmembrane</keyword>
<evidence type="ECO:0000313" key="13">
    <source>
        <dbReference type="Proteomes" id="UP000533598"/>
    </source>
</evidence>
<dbReference type="Pfam" id="PF07730">
    <property type="entry name" value="HisKA_3"/>
    <property type="match status" value="1"/>
</dbReference>
<organism evidence="12 13">
    <name type="scientific">Crossiella cryophila</name>
    <dbReference type="NCBI Taxonomy" id="43355"/>
    <lineage>
        <taxon>Bacteria</taxon>
        <taxon>Bacillati</taxon>
        <taxon>Actinomycetota</taxon>
        <taxon>Actinomycetes</taxon>
        <taxon>Pseudonocardiales</taxon>
        <taxon>Pseudonocardiaceae</taxon>
        <taxon>Crossiella</taxon>
    </lineage>
</organism>
<evidence type="ECO:0000256" key="1">
    <source>
        <dbReference type="ARBA" id="ARBA00000085"/>
    </source>
</evidence>
<dbReference type="GO" id="GO:0046983">
    <property type="term" value="F:protein dimerization activity"/>
    <property type="evidence" value="ECO:0007669"/>
    <property type="project" value="InterPro"/>
</dbReference>
<dbReference type="GO" id="GO:0016020">
    <property type="term" value="C:membrane"/>
    <property type="evidence" value="ECO:0007669"/>
    <property type="project" value="InterPro"/>
</dbReference>
<keyword evidence="7" id="KW-0067">ATP-binding</keyword>
<proteinExistence type="predicted"/>
<evidence type="ECO:0000259" key="10">
    <source>
        <dbReference type="Pfam" id="PF02518"/>
    </source>
</evidence>
<dbReference type="CDD" id="cd16917">
    <property type="entry name" value="HATPase_UhpB-NarQ-NarX-like"/>
    <property type="match status" value="1"/>
</dbReference>
<dbReference type="GO" id="GO:0000155">
    <property type="term" value="F:phosphorelay sensor kinase activity"/>
    <property type="evidence" value="ECO:0007669"/>
    <property type="project" value="InterPro"/>
</dbReference>
<sequence length="393" mass="42286">MRMIRSVVRWALALQPQVADSIVAAAVTGVALLLVHRDPPFGVGPLTEVTVGLVVLSVLPTAFRRLAPVPVLLLTSAGYSVYGICGYPDVISPFGVWLALYTVAVHRPPRLSVPVILTVVPLMLAVLAVARDSWLTLLQGILHAGVAWLLGASRHSLTQRNRQLAELAVEMHADRERQAQRAVTEERVRIARELHDVVAHHMSVISVQAGLARYVFDTDPATASTALGTIADTSREALDEMRRVLAVLRLPADDDAPEPEFDPQPGLDQIETLLERVRAAGVPAELVVTGVRRPLPPGPDLCAYRVVQESLTNVIKHALPAAATVHLEYRPRELVVRVVDDGDGAGVGGPASPGHGLAGMRERSRLYEGSLSAGVRAHGGFEVELRLPLPPLE</sequence>
<accession>A0A7W7CIR7</accession>
<dbReference type="PANTHER" id="PTHR24421:SF10">
    <property type="entry name" value="NITRATE_NITRITE SENSOR PROTEIN NARQ"/>
    <property type="match status" value="1"/>
</dbReference>
<keyword evidence="4" id="KW-0808">Transferase</keyword>
<evidence type="ECO:0000256" key="5">
    <source>
        <dbReference type="ARBA" id="ARBA00022741"/>
    </source>
</evidence>
<name>A0A7W7CIR7_9PSEU</name>
<keyword evidence="5" id="KW-0547">Nucleotide-binding</keyword>
<evidence type="ECO:0000256" key="9">
    <source>
        <dbReference type="SAM" id="Phobius"/>
    </source>
</evidence>
<keyword evidence="9" id="KW-1133">Transmembrane helix</keyword>
<keyword evidence="6 12" id="KW-0418">Kinase</keyword>
<protein>
    <recommendedName>
        <fullName evidence="2">histidine kinase</fullName>
        <ecNumber evidence="2">2.7.13.3</ecNumber>
    </recommendedName>
</protein>
<dbReference type="GO" id="GO:0005524">
    <property type="term" value="F:ATP binding"/>
    <property type="evidence" value="ECO:0007669"/>
    <property type="project" value="UniProtKB-KW"/>
</dbReference>
<feature type="transmembrane region" description="Helical" evidence="9">
    <location>
        <begin position="41"/>
        <end position="59"/>
    </location>
</feature>